<sequence length="207" mass="21534">MSGAADNTNTFTTQPPPAHHIHRDSEVLPGATGAEFKPAPYETSTLNNPQTWRSNNEKQFGAGTDTGHVMAGGQHSGSAVTGGGFGSSLGEEDPSFRRGDSGYKEGRGQATSLGNADPSLNKEAFAKHNAFHEDRPMGVQPTSQGGVAIGGKSDLPEGHASVMDKMVGKTQKVAGKVMKNPAMHEKGELRETGGKQAVTGDARAAHD</sequence>
<proteinExistence type="predicted"/>
<protein>
    <submittedName>
        <fullName evidence="2">Uncharacterized protein</fullName>
    </submittedName>
</protein>
<keyword evidence="3" id="KW-1185">Reference proteome</keyword>
<feature type="compositionally biased region" description="Basic and acidic residues" evidence="1">
    <location>
        <begin position="94"/>
        <end position="107"/>
    </location>
</feature>
<reference evidence="2" key="1">
    <citation type="journal article" date="2021" name="New Phytol.">
        <title>Evolutionary innovations through gain and loss of genes in the ectomycorrhizal Boletales.</title>
        <authorList>
            <person name="Wu G."/>
            <person name="Miyauchi S."/>
            <person name="Morin E."/>
            <person name="Kuo A."/>
            <person name="Drula E."/>
            <person name="Varga T."/>
            <person name="Kohler A."/>
            <person name="Feng B."/>
            <person name="Cao Y."/>
            <person name="Lipzen A."/>
            <person name="Daum C."/>
            <person name="Hundley H."/>
            <person name="Pangilinan J."/>
            <person name="Johnson J."/>
            <person name="Barry K."/>
            <person name="LaButti K."/>
            <person name="Ng V."/>
            <person name="Ahrendt S."/>
            <person name="Min B."/>
            <person name="Choi I.G."/>
            <person name="Park H."/>
            <person name="Plett J.M."/>
            <person name="Magnuson J."/>
            <person name="Spatafora J.W."/>
            <person name="Nagy L.G."/>
            <person name="Henrissat B."/>
            <person name="Grigoriev I.V."/>
            <person name="Yang Z.L."/>
            <person name="Xu J."/>
            <person name="Martin F.M."/>
        </authorList>
    </citation>
    <scope>NUCLEOTIDE SEQUENCE</scope>
    <source>
        <strain evidence="2">KKN 215</strain>
    </source>
</reference>
<dbReference type="EMBL" id="JAEVFJ010000030">
    <property type="protein sequence ID" value="KAH8093078.1"/>
    <property type="molecule type" value="Genomic_DNA"/>
</dbReference>
<comment type="caution">
    <text evidence="2">The sequence shown here is derived from an EMBL/GenBank/DDBJ whole genome shotgun (WGS) entry which is preliminary data.</text>
</comment>
<feature type="region of interest" description="Disordered" evidence="1">
    <location>
        <begin position="178"/>
        <end position="207"/>
    </location>
</feature>
<name>A0A8K0UJE9_9AGAR</name>
<organism evidence="2 3">
    <name type="scientific">Cristinia sonorae</name>
    <dbReference type="NCBI Taxonomy" id="1940300"/>
    <lineage>
        <taxon>Eukaryota</taxon>
        <taxon>Fungi</taxon>
        <taxon>Dikarya</taxon>
        <taxon>Basidiomycota</taxon>
        <taxon>Agaricomycotina</taxon>
        <taxon>Agaricomycetes</taxon>
        <taxon>Agaricomycetidae</taxon>
        <taxon>Agaricales</taxon>
        <taxon>Pleurotineae</taxon>
        <taxon>Stephanosporaceae</taxon>
        <taxon>Cristinia</taxon>
    </lineage>
</organism>
<dbReference type="OrthoDB" id="3210574at2759"/>
<feature type="compositionally biased region" description="Polar residues" evidence="1">
    <location>
        <begin position="1"/>
        <end position="13"/>
    </location>
</feature>
<gene>
    <name evidence="2" type="ORF">BXZ70DRAFT_1010564</name>
</gene>
<feature type="compositionally biased region" description="Polar residues" evidence="1">
    <location>
        <begin position="42"/>
        <end position="58"/>
    </location>
</feature>
<evidence type="ECO:0000313" key="2">
    <source>
        <dbReference type="EMBL" id="KAH8093078.1"/>
    </source>
</evidence>
<evidence type="ECO:0000313" key="3">
    <source>
        <dbReference type="Proteomes" id="UP000813824"/>
    </source>
</evidence>
<accession>A0A8K0UJE9</accession>
<dbReference type="AlphaFoldDB" id="A0A8K0UJE9"/>
<dbReference type="Proteomes" id="UP000813824">
    <property type="component" value="Unassembled WGS sequence"/>
</dbReference>
<feature type="region of interest" description="Disordered" evidence="1">
    <location>
        <begin position="1"/>
        <end position="119"/>
    </location>
</feature>
<feature type="region of interest" description="Disordered" evidence="1">
    <location>
        <begin position="133"/>
        <end position="159"/>
    </location>
</feature>
<feature type="compositionally biased region" description="Basic and acidic residues" evidence="1">
    <location>
        <begin position="182"/>
        <end position="193"/>
    </location>
</feature>
<evidence type="ECO:0000256" key="1">
    <source>
        <dbReference type="SAM" id="MobiDB-lite"/>
    </source>
</evidence>